<dbReference type="OrthoDB" id="3232941at2759"/>
<gene>
    <name evidence="1" type="ORF">PILCRDRAFT_37592</name>
</gene>
<sequence length="243" mass="28129">LLDFIYYAQYQSHTMETLHRMQEALNLFHSNKDIFVDEGIREHFNISKLHSLIHYVDSIILFGSLDGFNSEHPERLHIDYAKKSPFPNTSVARITSAYGAMEFLPALQTFLDDHLPHNTLKPNQFDRFDIYNAISILLPSKPHVSDTKHLISVRATAERSNSPRKPSTPARFDTAVVIEDEEVYKEGQIAGLRVAKIRAIFKLPSQFGHFSQPLAYVHWFKPFQAWDPQLGMFKLSRSTRHHR</sequence>
<dbReference type="Proteomes" id="UP000054166">
    <property type="component" value="Unassembled WGS sequence"/>
</dbReference>
<protein>
    <submittedName>
        <fullName evidence="1">Uncharacterized protein</fullName>
    </submittedName>
</protein>
<reference evidence="1 2" key="1">
    <citation type="submission" date="2014-04" db="EMBL/GenBank/DDBJ databases">
        <authorList>
            <consortium name="DOE Joint Genome Institute"/>
            <person name="Kuo A."/>
            <person name="Tarkka M."/>
            <person name="Buscot F."/>
            <person name="Kohler A."/>
            <person name="Nagy L.G."/>
            <person name="Floudas D."/>
            <person name="Copeland A."/>
            <person name="Barry K.W."/>
            <person name="Cichocki N."/>
            <person name="Veneault-Fourrey C."/>
            <person name="LaButti K."/>
            <person name="Lindquist E.A."/>
            <person name="Lipzen A."/>
            <person name="Lundell T."/>
            <person name="Morin E."/>
            <person name="Murat C."/>
            <person name="Sun H."/>
            <person name="Tunlid A."/>
            <person name="Henrissat B."/>
            <person name="Grigoriev I.V."/>
            <person name="Hibbett D.S."/>
            <person name="Martin F."/>
            <person name="Nordberg H.P."/>
            <person name="Cantor M.N."/>
            <person name="Hua S.X."/>
        </authorList>
    </citation>
    <scope>NUCLEOTIDE SEQUENCE [LARGE SCALE GENOMIC DNA]</scope>
    <source>
        <strain evidence="1 2">F 1598</strain>
    </source>
</reference>
<dbReference type="AlphaFoldDB" id="A0A0C3B5W4"/>
<dbReference type="InParanoid" id="A0A0C3B5W4"/>
<accession>A0A0C3B5W4</accession>
<evidence type="ECO:0000313" key="2">
    <source>
        <dbReference type="Proteomes" id="UP000054166"/>
    </source>
</evidence>
<feature type="non-terminal residue" evidence="1">
    <location>
        <position position="1"/>
    </location>
</feature>
<organism evidence="1 2">
    <name type="scientific">Piloderma croceum (strain F 1598)</name>
    <dbReference type="NCBI Taxonomy" id="765440"/>
    <lineage>
        <taxon>Eukaryota</taxon>
        <taxon>Fungi</taxon>
        <taxon>Dikarya</taxon>
        <taxon>Basidiomycota</taxon>
        <taxon>Agaricomycotina</taxon>
        <taxon>Agaricomycetes</taxon>
        <taxon>Agaricomycetidae</taxon>
        <taxon>Atheliales</taxon>
        <taxon>Atheliaceae</taxon>
        <taxon>Piloderma</taxon>
    </lineage>
</organism>
<dbReference type="EMBL" id="KN833113">
    <property type="protein sequence ID" value="KIM72677.1"/>
    <property type="molecule type" value="Genomic_DNA"/>
</dbReference>
<reference evidence="2" key="2">
    <citation type="submission" date="2015-01" db="EMBL/GenBank/DDBJ databases">
        <title>Evolutionary Origins and Diversification of the Mycorrhizal Mutualists.</title>
        <authorList>
            <consortium name="DOE Joint Genome Institute"/>
            <consortium name="Mycorrhizal Genomics Consortium"/>
            <person name="Kohler A."/>
            <person name="Kuo A."/>
            <person name="Nagy L.G."/>
            <person name="Floudas D."/>
            <person name="Copeland A."/>
            <person name="Barry K.W."/>
            <person name="Cichocki N."/>
            <person name="Veneault-Fourrey C."/>
            <person name="LaButti K."/>
            <person name="Lindquist E.A."/>
            <person name="Lipzen A."/>
            <person name="Lundell T."/>
            <person name="Morin E."/>
            <person name="Murat C."/>
            <person name="Riley R."/>
            <person name="Ohm R."/>
            <person name="Sun H."/>
            <person name="Tunlid A."/>
            <person name="Henrissat B."/>
            <person name="Grigoriev I.V."/>
            <person name="Hibbett D.S."/>
            <person name="Martin F."/>
        </authorList>
    </citation>
    <scope>NUCLEOTIDE SEQUENCE [LARGE SCALE GENOMIC DNA]</scope>
    <source>
        <strain evidence="2">F 1598</strain>
    </source>
</reference>
<keyword evidence="2" id="KW-1185">Reference proteome</keyword>
<proteinExistence type="predicted"/>
<evidence type="ECO:0000313" key="1">
    <source>
        <dbReference type="EMBL" id="KIM72677.1"/>
    </source>
</evidence>
<name>A0A0C3B5W4_PILCF</name>
<dbReference type="STRING" id="765440.A0A0C3B5W4"/>
<dbReference type="HOGENOM" id="CLU_006344_0_2_1"/>
<feature type="non-terminal residue" evidence="1">
    <location>
        <position position="243"/>
    </location>
</feature>